<protein>
    <recommendedName>
        <fullName evidence="3 8">Cysteine desulfurase</fullName>
        <ecNumber evidence="3 8">2.8.1.7</ecNumber>
    </recommendedName>
</protein>
<evidence type="ECO:0000256" key="7">
    <source>
        <dbReference type="RuleBase" id="RU004504"/>
    </source>
</evidence>
<comment type="function">
    <text evidence="8">Catalyzes the removal of elemental sulfur and selenium atoms from L-cysteine, L-cystine, L-selenocysteine, and L-selenocystine to produce L-alanine.</text>
</comment>
<dbReference type="PANTHER" id="PTHR43586">
    <property type="entry name" value="CYSTEINE DESULFURASE"/>
    <property type="match status" value="1"/>
</dbReference>
<comment type="cofactor">
    <cofactor evidence="1 7">
        <name>pyridoxal 5'-phosphate</name>
        <dbReference type="ChEBI" id="CHEBI:597326"/>
    </cofactor>
</comment>
<keyword evidence="4 8" id="KW-0808">Transferase</keyword>
<evidence type="ECO:0000256" key="1">
    <source>
        <dbReference type="ARBA" id="ARBA00001933"/>
    </source>
</evidence>
<comment type="similarity">
    <text evidence="2 8">Belongs to the class-V pyridoxal-phosphate-dependent aminotransferase family. Csd subfamily.</text>
</comment>
<dbReference type="InterPro" id="IPR015422">
    <property type="entry name" value="PyrdxlP-dep_Trfase_small"/>
</dbReference>
<dbReference type="NCBIfam" id="TIGR01979">
    <property type="entry name" value="sufS"/>
    <property type="match status" value="1"/>
</dbReference>
<evidence type="ECO:0000256" key="2">
    <source>
        <dbReference type="ARBA" id="ARBA00010447"/>
    </source>
</evidence>
<dbReference type="InterPro" id="IPR015421">
    <property type="entry name" value="PyrdxlP-dep_Trfase_major"/>
</dbReference>
<keyword evidence="5 8" id="KW-0663">Pyridoxal phosphate</keyword>
<organism evidence="10 11">
    <name type="scientific">Leptospira inadai serovar Lyme</name>
    <dbReference type="NCBI Taxonomy" id="293084"/>
    <lineage>
        <taxon>Bacteria</taxon>
        <taxon>Pseudomonadati</taxon>
        <taxon>Spirochaetota</taxon>
        <taxon>Spirochaetia</taxon>
        <taxon>Leptospirales</taxon>
        <taxon>Leptospiraceae</taxon>
        <taxon>Leptospira</taxon>
    </lineage>
</organism>
<feature type="domain" description="Aminotransferase class V" evidence="9">
    <location>
        <begin position="25"/>
        <end position="396"/>
    </location>
</feature>
<dbReference type="InterPro" id="IPR020578">
    <property type="entry name" value="Aminotrans_V_PyrdxlP_BS"/>
</dbReference>
<evidence type="ECO:0000313" key="10">
    <source>
        <dbReference type="EMBL" id="PNV74801.1"/>
    </source>
</evidence>
<dbReference type="Gene3D" id="3.90.1150.10">
    <property type="entry name" value="Aspartate Aminotransferase, domain 1"/>
    <property type="match status" value="1"/>
</dbReference>
<dbReference type="InterPro" id="IPR010970">
    <property type="entry name" value="Cys_dSase_SufS"/>
</dbReference>
<dbReference type="PROSITE" id="PS00595">
    <property type="entry name" value="AA_TRANSFER_CLASS_5"/>
    <property type="match status" value="1"/>
</dbReference>
<reference evidence="10" key="1">
    <citation type="submission" date="2018-01" db="EMBL/GenBank/DDBJ databases">
        <title>Genomic characterization of Leptospira inadai serogroup Lyme isolated from captured rat in Brazil and comparative analysis with human reference strain.</title>
        <authorList>
            <person name="Moreno L.Z."/>
            <person name="Loureiro A.P."/>
            <person name="Miraglia F."/>
            <person name="Kremer F.S."/>
            <person name="Eslabao M.R."/>
            <person name="Dellagostin O.A."/>
            <person name="Lilenbaum W."/>
            <person name="Moreno A.M."/>
        </authorList>
    </citation>
    <scope>NUCLEOTIDE SEQUENCE [LARGE SCALE GENOMIC DNA]</scope>
    <source>
        <strain evidence="10">M34/99</strain>
    </source>
</reference>
<evidence type="ECO:0000256" key="6">
    <source>
        <dbReference type="ARBA" id="ARBA00050776"/>
    </source>
</evidence>
<evidence type="ECO:0000256" key="8">
    <source>
        <dbReference type="RuleBase" id="RU004506"/>
    </source>
</evidence>
<comment type="catalytic activity">
    <reaction evidence="6 8">
        <text>(sulfur carrier)-H + L-cysteine = (sulfur carrier)-SH + L-alanine</text>
        <dbReference type="Rhea" id="RHEA:43892"/>
        <dbReference type="Rhea" id="RHEA-COMP:14737"/>
        <dbReference type="Rhea" id="RHEA-COMP:14739"/>
        <dbReference type="ChEBI" id="CHEBI:29917"/>
        <dbReference type="ChEBI" id="CHEBI:35235"/>
        <dbReference type="ChEBI" id="CHEBI:57972"/>
        <dbReference type="ChEBI" id="CHEBI:64428"/>
        <dbReference type="EC" id="2.8.1.7"/>
    </reaction>
</comment>
<proteinExistence type="inferred from homology"/>
<dbReference type="EC" id="2.8.1.7" evidence="3 8"/>
<evidence type="ECO:0000256" key="5">
    <source>
        <dbReference type="ARBA" id="ARBA00022898"/>
    </source>
</evidence>
<evidence type="ECO:0000313" key="11">
    <source>
        <dbReference type="Proteomes" id="UP000094669"/>
    </source>
</evidence>
<evidence type="ECO:0000256" key="4">
    <source>
        <dbReference type="ARBA" id="ARBA00022679"/>
    </source>
</evidence>
<dbReference type="SUPFAM" id="SSF53383">
    <property type="entry name" value="PLP-dependent transferases"/>
    <property type="match status" value="1"/>
</dbReference>
<dbReference type="Proteomes" id="UP000094669">
    <property type="component" value="Unassembled WGS sequence"/>
</dbReference>
<name>A0ABX4YHP6_9LEPT</name>
<gene>
    <name evidence="10" type="ORF">BES34_012115</name>
</gene>
<dbReference type="PANTHER" id="PTHR43586:SF8">
    <property type="entry name" value="CYSTEINE DESULFURASE 1, CHLOROPLASTIC"/>
    <property type="match status" value="1"/>
</dbReference>
<dbReference type="CDD" id="cd06453">
    <property type="entry name" value="SufS_like"/>
    <property type="match status" value="1"/>
</dbReference>
<accession>A0ABX4YHP6</accession>
<dbReference type="Gene3D" id="3.40.640.10">
    <property type="entry name" value="Type I PLP-dependent aspartate aminotransferase-like (Major domain)"/>
    <property type="match status" value="1"/>
</dbReference>
<dbReference type="Pfam" id="PF00266">
    <property type="entry name" value="Aminotran_5"/>
    <property type="match status" value="1"/>
</dbReference>
<keyword evidence="11" id="KW-1185">Reference proteome</keyword>
<dbReference type="InterPro" id="IPR000192">
    <property type="entry name" value="Aminotrans_V_dom"/>
</dbReference>
<dbReference type="InterPro" id="IPR015424">
    <property type="entry name" value="PyrdxlP-dep_Trfase"/>
</dbReference>
<sequence>MSFDVQKIRADFPILSTEMNGKPLVFLDSAASSQKPYSVINAERKYYETENANIHRGVYALSQKATEKYEFARIKVARFIGAPCAKVIIFTRNTTESINLVAQSWGRTNIHEGDEIVLTELEHHSNLVPWQMLAQEKQAVLKFIPLNYDATLDLSNLDQIITERTKLVAVAQMSNVTGTLHDLDTIVKRAREVGAKVLVDGAQGVCHLPERVQKQDFDFYAFSAHKMLGPTGVGVLYAKEEILEAMPPWMGGGDMIAKVWKDKSTYADLPARLEAGTPNIAGVIGFGAAIEYLESVGMNEIRNHELELLAYALERMEDFGGLELYGPRDLTKRGGVISFNFPGVHPHDVGSILDEEGIAIRVGHHCAQPFMDFMRISGTCRASLYLYNTKEDVDSLLDGLKKVKEIFGRVLKR</sequence>
<comment type="caution">
    <text evidence="10">The sequence shown here is derived from an EMBL/GenBank/DDBJ whole genome shotgun (WGS) entry which is preliminary data.</text>
</comment>
<evidence type="ECO:0000259" key="9">
    <source>
        <dbReference type="Pfam" id="PF00266"/>
    </source>
</evidence>
<dbReference type="EMBL" id="MCRM02000011">
    <property type="protein sequence ID" value="PNV74801.1"/>
    <property type="molecule type" value="Genomic_DNA"/>
</dbReference>
<evidence type="ECO:0000256" key="3">
    <source>
        <dbReference type="ARBA" id="ARBA00012239"/>
    </source>
</evidence>